<evidence type="ECO:0000313" key="3">
    <source>
        <dbReference type="EMBL" id="KAL2515451.1"/>
    </source>
</evidence>
<dbReference type="Proteomes" id="UP001604277">
    <property type="component" value="Unassembled WGS sequence"/>
</dbReference>
<reference evidence="4" key="1">
    <citation type="submission" date="2024-07" db="EMBL/GenBank/DDBJ databases">
        <title>Two chromosome-level genome assemblies of Korean endemic species Abeliophyllum distichum and Forsythia ovata (Oleaceae).</title>
        <authorList>
            <person name="Jang H."/>
        </authorList>
    </citation>
    <scope>NUCLEOTIDE SEQUENCE [LARGE SCALE GENOMIC DNA]</scope>
</reference>
<protein>
    <submittedName>
        <fullName evidence="3">Protein SIEVE ELEMENT OCCLUSION B</fullName>
    </submittedName>
</protein>
<dbReference type="PANTHER" id="PTHR33232:SF12">
    <property type="entry name" value="PROTEIN SIEVE ELEMENT OCCLUSION B-LIKE"/>
    <property type="match status" value="1"/>
</dbReference>
<evidence type="ECO:0000313" key="4">
    <source>
        <dbReference type="Proteomes" id="UP001604277"/>
    </source>
</evidence>
<feature type="domain" description="Sieve element occlusion C-terminal" evidence="2">
    <location>
        <begin position="477"/>
        <end position="706"/>
    </location>
</feature>
<accession>A0ABD1TRT4</accession>
<dbReference type="InterPro" id="IPR039299">
    <property type="entry name" value="SEOA"/>
</dbReference>
<evidence type="ECO:0000259" key="1">
    <source>
        <dbReference type="Pfam" id="PF14576"/>
    </source>
</evidence>
<organism evidence="3 4">
    <name type="scientific">Forsythia ovata</name>
    <dbReference type="NCBI Taxonomy" id="205694"/>
    <lineage>
        <taxon>Eukaryota</taxon>
        <taxon>Viridiplantae</taxon>
        <taxon>Streptophyta</taxon>
        <taxon>Embryophyta</taxon>
        <taxon>Tracheophyta</taxon>
        <taxon>Spermatophyta</taxon>
        <taxon>Magnoliopsida</taxon>
        <taxon>eudicotyledons</taxon>
        <taxon>Gunneridae</taxon>
        <taxon>Pentapetalae</taxon>
        <taxon>asterids</taxon>
        <taxon>lamiids</taxon>
        <taxon>Lamiales</taxon>
        <taxon>Oleaceae</taxon>
        <taxon>Forsythieae</taxon>
        <taxon>Forsythia</taxon>
    </lineage>
</organism>
<dbReference type="InterPro" id="IPR027944">
    <property type="entry name" value="SEO_C"/>
</dbReference>
<dbReference type="Pfam" id="PF14577">
    <property type="entry name" value="SEO_C"/>
    <property type="match status" value="1"/>
</dbReference>
<evidence type="ECO:0000259" key="2">
    <source>
        <dbReference type="Pfam" id="PF14577"/>
    </source>
</evidence>
<gene>
    <name evidence="3" type="ORF">Fot_29422</name>
</gene>
<dbReference type="PANTHER" id="PTHR33232">
    <property type="entry name" value="PROTEIN SIEVE ELEMENT OCCLUSION B-LIKE"/>
    <property type="match status" value="1"/>
</dbReference>
<feature type="domain" description="Sieve element occlusion N-terminal" evidence="1">
    <location>
        <begin position="29"/>
        <end position="312"/>
    </location>
</feature>
<name>A0ABD1TRT4_9LAMI</name>
<comment type="caution">
    <text evidence="3">The sequence shown here is derived from an EMBL/GenBank/DDBJ whole genome shotgun (WGS) entry which is preliminary data.</text>
</comment>
<dbReference type="AlphaFoldDB" id="A0ABD1TRT4"/>
<sequence>METLMANAFQPGRIKKITRPNHRNALTLDDSAMMQEVVATHSPNGYLVDVDPILLVAEAILNCVFPGIDRIINGSHQHENMLDEKDALLSYDGIHGELAFVIQKVSFELSCKCSGGNAHTITVAILNKLSSYTWDAKAVISVASFAVNYGEFWLVALVFDTNPLAKSVAYLKQVSDIIDQSSSQKSQFDTINDLVKAALNLTKCISEFSELPSEYISDDEPSKSIALAYIPTAVYWIIRSLVASGSHITSLLGQNHELITLAEETWELSSFASKLSSIHDHLKTQLALCYQHIDERKHEEYFHKLVRLFETTPHVDNQKIFTHLIYLKDDLLPLEVGTTKTRVGVDALRGKTVLLLISDLDISSDELRILDHIYQQSRNKLEFQYEIVWFPIVDRPMSWNEGHELMFHELQSKMPWYTLHHPNLLQLAVARYIKEVWHYVKKPILVALDPQGRVVSKNALHTVWIWGNLAYDFTSTKEEALWREETWTLRLLVDGIDQFILDSIKDDKYICLYGGDDIEWIRRFTTIVKDVAIAADIRLEMVYVGKNGSREKVQRINEIISAKHYSRCWTDITSVWYFWTRLESMMHSKIQRGRTIKDDHILQEVLTLLTYGSSDKWALICRGSSTQIARARGDMLLTSLEDFSSWEGEAKQKGFVPALIDYLQGRHTPEHCNRLILPAIDGDIPEMVVCTECHRPMEKFYMYSCCDE</sequence>
<keyword evidence="4" id="KW-1185">Reference proteome</keyword>
<dbReference type="InterPro" id="IPR027942">
    <property type="entry name" value="SEO_N"/>
</dbReference>
<proteinExistence type="predicted"/>
<dbReference type="EMBL" id="JBFOLJ010000008">
    <property type="protein sequence ID" value="KAL2515451.1"/>
    <property type="molecule type" value="Genomic_DNA"/>
</dbReference>
<dbReference type="Pfam" id="PF14576">
    <property type="entry name" value="SEO_N"/>
    <property type="match status" value="1"/>
</dbReference>